<keyword evidence="4" id="KW-0804">Transcription</keyword>
<dbReference type="Pfam" id="PF04198">
    <property type="entry name" value="Sugar-bind"/>
    <property type="match status" value="1"/>
</dbReference>
<dbReference type="PANTHER" id="PTHR34294:SF12">
    <property type="entry name" value="SUGAR-BINDING TRANSCRIPTIONAL REGULATOR"/>
    <property type="match status" value="1"/>
</dbReference>
<evidence type="ECO:0000256" key="2">
    <source>
        <dbReference type="ARBA" id="ARBA00023015"/>
    </source>
</evidence>
<dbReference type="PROSITE" id="PS50943">
    <property type="entry name" value="HTH_CROC1"/>
    <property type="match status" value="1"/>
</dbReference>
<comment type="caution">
    <text evidence="6">The sequence shown here is derived from an EMBL/GenBank/DDBJ whole genome shotgun (WGS) entry which is preliminary data.</text>
</comment>
<dbReference type="GO" id="GO:0003677">
    <property type="term" value="F:DNA binding"/>
    <property type="evidence" value="ECO:0007669"/>
    <property type="project" value="UniProtKB-KW"/>
</dbReference>
<comment type="similarity">
    <text evidence="1">Belongs to the SorC transcriptional regulatory family.</text>
</comment>
<dbReference type="STRING" id="301148.B4135_1548"/>
<dbReference type="PANTHER" id="PTHR34294">
    <property type="entry name" value="TRANSCRIPTIONAL REGULATOR-RELATED"/>
    <property type="match status" value="1"/>
</dbReference>
<dbReference type="EMBL" id="LQYT01000016">
    <property type="protein sequence ID" value="KYD21922.1"/>
    <property type="molecule type" value="Genomic_DNA"/>
</dbReference>
<organism evidence="6 7">
    <name type="scientific">Caldibacillus debilis</name>
    <dbReference type="NCBI Taxonomy" id="301148"/>
    <lineage>
        <taxon>Bacteria</taxon>
        <taxon>Bacillati</taxon>
        <taxon>Bacillota</taxon>
        <taxon>Bacilli</taxon>
        <taxon>Bacillales</taxon>
        <taxon>Bacillaceae</taxon>
        <taxon>Caldibacillus</taxon>
    </lineage>
</organism>
<evidence type="ECO:0000256" key="1">
    <source>
        <dbReference type="ARBA" id="ARBA00010466"/>
    </source>
</evidence>
<dbReference type="InterPro" id="IPR051054">
    <property type="entry name" value="SorC_transcr_regulators"/>
</dbReference>
<proteinExistence type="inferred from homology"/>
<dbReference type="GO" id="GO:0030246">
    <property type="term" value="F:carbohydrate binding"/>
    <property type="evidence" value="ECO:0007669"/>
    <property type="project" value="InterPro"/>
</dbReference>
<keyword evidence="2" id="KW-0805">Transcription regulation</keyword>
<reference evidence="6 7" key="1">
    <citation type="submission" date="2016-01" db="EMBL/GenBank/DDBJ databases">
        <title>Draft Genome Sequences of Seven Thermophilic Sporeformers Isolated from Foods.</title>
        <authorList>
            <person name="Berendsen E.M."/>
            <person name="Wells-Bennik M.H."/>
            <person name="Krawcyk A.O."/>
            <person name="De Jong A."/>
            <person name="Holsappel S."/>
            <person name="Eijlander R.T."/>
            <person name="Kuipers O.P."/>
        </authorList>
    </citation>
    <scope>NUCLEOTIDE SEQUENCE [LARGE SCALE GENOMIC DNA]</scope>
    <source>
        <strain evidence="6 7">B4135</strain>
    </source>
</reference>
<sequence length="318" mass="35421">MRSMIPWEERRQLVKVATLYYTEGWTQEQIAKKIGVSRPIVSKMLQKAKEAGIIEIYIKDDSIHTVELEQKLENEYGLKDAVVVPTVGLTPDMVKQAVAKAGAYYLSKNLKSVKKLGISWGTTLAEVVKEFPYIRKEDVKVVPLEGGMGRRHVEIHANQLAHELAKKLNCTCLYLYAPAIVESAELKERLLAMPDIELVLEEGRTVDVAVIGIGNPHKLSTLRELGYLDENDLNYLRKLGVVGDIGFRFFDAAGNVVIDEFTNRVIGVSLEELKKVKQVIAIAGGIHKLDSIKGALNGRFIDVLVVDEQTAAAIVENW</sequence>
<gene>
    <name evidence="6" type="ORF">B4135_1548</name>
</gene>
<name>A0A150MCD3_9BACI</name>
<protein>
    <recommendedName>
        <fullName evidence="5">HTH cro/C1-type domain-containing protein</fullName>
    </recommendedName>
</protein>
<dbReference type="SUPFAM" id="SSF100950">
    <property type="entry name" value="NagB/RpiA/CoA transferase-like"/>
    <property type="match status" value="1"/>
</dbReference>
<dbReference type="PATRIC" id="fig|301148.3.peg.1040"/>
<dbReference type="InterPro" id="IPR009057">
    <property type="entry name" value="Homeodomain-like_sf"/>
</dbReference>
<evidence type="ECO:0000259" key="5">
    <source>
        <dbReference type="PROSITE" id="PS50943"/>
    </source>
</evidence>
<dbReference type="Proteomes" id="UP000075683">
    <property type="component" value="Unassembled WGS sequence"/>
</dbReference>
<accession>A0A150MCD3</accession>
<evidence type="ECO:0000313" key="7">
    <source>
        <dbReference type="Proteomes" id="UP000075683"/>
    </source>
</evidence>
<dbReference type="InterPro" id="IPR007324">
    <property type="entry name" value="Sugar-bd_dom_put"/>
</dbReference>
<dbReference type="Gene3D" id="3.40.50.1360">
    <property type="match status" value="1"/>
</dbReference>
<evidence type="ECO:0000256" key="3">
    <source>
        <dbReference type="ARBA" id="ARBA00023125"/>
    </source>
</evidence>
<dbReference type="InterPro" id="IPR037171">
    <property type="entry name" value="NagB/RpiA_transferase-like"/>
</dbReference>
<keyword evidence="3" id="KW-0238">DNA-binding</keyword>
<evidence type="ECO:0000256" key="4">
    <source>
        <dbReference type="ARBA" id="ARBA00023163"/>
    </source>
</evidence>
<evidence type="ECO:0000313" key="6">
    <source>
        <dbReference type="EMBL" id="KYD21922.1"/>
    </source>
</evidence>
<dbReference type="SUPFAM" id="SSF46689">
    <property type="entry name" value="Homeodomain-like"/>
    <property type="match status" value="1"/>
</dbReference>
<feature type="domain" description="HTH cro/C1-type" evidence="5">
    <location>
        <begin position="24"/>
        <end position="44"/>
    </location>
</feature>
<dbReference type="AlphaFoldDB" id="A0A150MCD3"/>
<dbReference type="Gene3D" id="1.10.10.60">
    <property type="entry name" value="Homeodomain-like"/>
    <property type="match status" value="1"/>
</dbReference>
<dbReference type="InterPro" id="IPR001387">
    <property type="entry name" value="Cro/C1-type_HTH"/>
</dbReference>